<accession>A0A117L199</accession>
<comment type="caution">
    <text evidence="2">The sequence shown here is derived from an EMBL/GenBank/DDBJ whole genome shotgun (WGS) entry which is preliminary data.</text>
</comment>
<proteinExistence type="predicted"/>
<dbReference type="Pfam" id="PF12706">
    <property type="entry name" value="Lactamase_B_2"/>
    <property type="match status" value="1"/>
</dbReference>
<dbReference type="PANTHER" id="PTHR43546">
    <property type="entry name" value="UPF0173 METAL-DEPENDENT HYDROLASE MJ1163-RELATED"/>
    <property type="match status" value="1"/>
</dbReference>
<evidence type="ECO:0000313" key="3">
    <source>
        <dbReference type="Proteomes" id="UP000053911"/>
    </source>
</evidence>
<dbReference type="SUPFAM" id="SSF56281">
    <property type="entry name" value="Metallo-hydrolase/oxidoreductase"/>
    <property type="match status" value="1"/>
</dbReference>
<dbReference type="OMA" id="HCHPDHY"/>
<evidence type="ECO:0000313" key="2">
    <source>
        <dbReference type="EMBL" id="KUK17453.1"/>
    </source>
</evidence>
<dbReference type="InterPro" id="IPR050114">
    <property type="entry name" value="UPF0173_UPF0282_UlaG_hydrolase"/>
</dbReference>
<sequence>MVEIIFLGSGGGRFITITQFRPTGGFFINSSRRIYVDPGPGALVRAWRYKIDPRKIDVLFVSHRHTDHCNDSEIMVEGMTVGVTKKRGMLITSKSVVYGDEDHTPAISKYHLDSLEEIHIPNPGERIQLGDDEMTITPTIHSDSTAIGFILKTKLGKIGYIPDTEYFDDLKKIYEGTRLLIASVTRPTNMKIPYHLCTEDVIYMLKDMKKKPEMLIMSHIGMKMHFANPYKEAKFIENVTGVKTLIAKEGFKVKMEKKDIKLKTLRPAREL</sequence>
<gene>
    <name evidence="2" type="ORF">XD54_1276</name>
</gene>
<dbReference type="InterPro" id="IPR036866">
    <property type="entry name" value="RibonucZ/Hydroxyglut_hydro"/>
</dbReference>
<protein>
    <submittedName>
        <fullName evidence="2">Metal dependent hydrolase</fullName>
    </submittedName>
</protein>
<dbReference type="CDD" id="cd07741">
    <property type="entry name" value="metallo-hydrolase-like_MBL-fold"/>
    <property type="match status" value="1"/>
</dbReference>
<dbReference type="AlphaFoldDB" id="A0A117L199"/>
<dbReference type="EMBL" id="LGFD01000023">
    <property type="protein sequence ID" value="KUK17453.1"/>
    <property type="molecule type" value="Genomic_DNA"/>
</dbReference>
<organism evidence="2 3">
    <name type="scientific">Thermococcus sibiricus</name>
    <dbReference type="NCBI Taxonomy" id="172049"/>
    <lineage>
        <taxon>Archaea</taxon>
        <taxon>Methanobacteriati</taxon>
        <taxon>Methanobacteriota</taxon>
        <taxon>Thermococci</taxon>
        <taxon>Thermococcales</taxon>
        <taxon>Thermococcaceae</taxon>
        <taxon>Thermococcus</taxon>
    </lineage>
</organism>
<dbReference type="GO" id="GO:0016787">
    <property type="term" value="F:hydrolase activity"/>
    <property type="evidence" value="ECO:0007669"/>
    <property type="project" value="UniProtKB-KW"/>
</dbReference>
<dbReference type="RefSeq" id="WP_015850042.1">
    <property type="nucleotide sequence ID" value="NZ_LGFD01000023.1"/>
</dbReference>
<feature type="domain" description="Metallo-beta-lactamase" evidence="1">
    <location>
        <begin position="32"/>
        <end position="220"/>
    </location>
</feature>
<keyword evidence="2" id="KW-0378">Hydrolase</keyword>
<dbReference type="InterPro" id="IPR001279">
    <property type="entry name" value="Metallo-B-lactamas"/>
</dbReference>
<dbReference type="Proteomes" id="UP000053911">
    <property type="component" value="Unassembled WGS sequence"/>
</dbReference>
<dbReference type="Gene3D" id="3.60.15.10">
    <property type="entry name" value="Ribonuclease Z/Hydroxyacylglutathione hydrolase-like"/>
    <property type="match status" value="1"/>
</dbReference>
<dbReference type="GeneID" id="8096785"/>
<reference evidence="3" key="1">
    <citation type="journal article" date="2015" name="MBio">
        <title>Genome-Resolved Metagenomic Analysis Reveals Roles for Candidate Phyla and Other Microbial Community Members in Biogeochemical Transformations in Oil Reservoirs.</title>
        <authorList>
            <person name="Hu P."/>
            <person name="Tom L."/>
            <person name="Singh A."/>
            <person name="Thomas B.C."/>
            <person name="Baker B.J."/>
            <person name="Piceno Y.M."/>
            <person name="Andersen G.L."/>
            <person name="Banfield J.F."/>
        </authorList>
    </citation>
    <scope>NUCLEOTIDE SEQUENCE [LARGE SCALE GENOMIC DNA]</scope>
</reference>
<dbReference type="PATRIC" id="fig|172049.5.peg.101"/>
<evidence type="ECO:0000259" key="1">
    <source>
        <dbReference type="Pfam" id="PF12706"/>
    </source>
</evidence>
<name>A0A117L199_9EURY</name>